<protein>
    <submittedName>
        <fullName evidence="2">Uncharacterized protein</fullName>
    </submittedName>
</protein>
<sequence length="78" mass="7700">MVLASLRKVSNPLVRLGAGFGTGFAAAMMLGAIGVGFANLEGDKPHRKVVYAAIAAGVTGGAIGVAVGSDGTAEKKRT</sequence>
<dbReference type="InParanoid" id="U5DJ93"/>
<evidence type="ECO:0000256" key="1">
    <source>
        <dbReference type="SAM" id="Phobius"/>
    </source>
</evidence>
<reference evidence="2 3" key="1">
    <citation type="submission" date="2013-05" db="EMBL/GenBank/DDBJ databases">
        <title>Draft genome sequence of Rubidibacter lacunae KORDI 51-2.</title>
        <authorList>
            <person name="Choi D.H."/>
            <person name="Noh J.H."/>
            <person name="Kwon K.-K."/>
            <person name="Lee J.-H."/>
            <person name="Ryu J.-Y."/>
        </authorList>
    </citation>
    <scope>NUCLEOTIDE SEQUENCE [LARGE SCALE GENOMIC DNA]</scope>
    <source>
        <strain evidence="2 3">KORDI 51-2</strain>
    </source>
</reference>
<dbReference type="EMBL" id="ASSJ01000058">
    <property type="protein sequence ID" value="ERN41002.1"/>
    <property type="molecule type" value="Genomic_DNA"/>
</dbReference>
<accession>U5DJ93</accession>
<dbReference type="RefSeq" id="WP_022607652.1">
    <property type="nucleotide sequence ID" value="NZ_ASSJ01000058.1"/>
</dbReference>
<feature type="transmembrane region" description="Helical" evidence="1">
    <location>
        <begin position="12"/>
        <end position="37"/>
    </location>
</feature>
<name>U5DJ93_9CHRO</name>
<dbReference type="STRING" id="582515.KR51_00024210"/>
<keyword evidence="1" id="KW-0812">Transmembrane</keyword>
<proteinExistence type="predicted"/>
<keyword evidence="3" id="KW-1185">Reference proteome</keyword>
<keyword evidence="1" id="KW-1133">Transmembrane helix</keyword>
<keyword evidence="1" id="KW-0472">Membrane</keyword>
<evidence type="ECO:0000313" key="3">
    <source>
        <dbReference type="Proteomes" id="UP000016960"/>
    </source>
</evidence>
<feature type="transmembrane region" description="Helical" evidence="1">
    <location>
        <begin position="49"/>
        <end position="68"/>
    </location>
</feature>
<evidence type="ECO:0000313" key="2">
    <source>
        <dbReference type="EMBL" id="ERN41002.1"/>
    </source>
</evidence>
<dbReference type="Proteomes" id="UP000016960">
    <property type="component" value="Unassembled WGS sequence"/>
</dbReference>
<comment type="caution">
    <text evidence="2">The sequence shown here is derived from an EMBL/GenBank/DDBJ whole genome shotgun (WGS) entry which is preliminary data.</text>
</comment>
<gene>
    <name evidence="2" type="ORF">KR51_00024210</name>
</gene>
<dbReference type="AlphaFoldDB" id="U5DJ93"/>
<organism evidence="2 3">
    <name type="scientific">Rubidibacter lacunae KORDI 51-2</name>
    <dbReference type="NCBI Taxonomy" id="582515"/>
    <lineage>
        <taxon>Bacteria</taxon>
        <taxon>Bacillati</taxon>
        <taxon>Cyanobacteriota</taxon>
        <taxon>Cyanophyceae</taxon>
        <taxon>Oscillatoriophycideae</taxon>
        <taxon>Chroococcales</taxon>
        <taxon>Aphanothecaceae</taxon>
        <taxon>Rubidibacter</taxon>
    </lineage>
</organism>